<feature type="compositionally biased region" description="Basic and acidic residues" evidence="5">
    <location>
        <begin position="283"/>
        <end position="294"/>
    </location>
</feature>
<dbReference type="PANTHER" id="PTHR46750">
    <property type="entry name" value="KUNITZ-TYPE PROTEASE INHIBITOR 1"/>
    <property type="match status" value="1"/>
</dbReference>
<keyword evidence="8" id="KW-1185">Reference proteome</keyword>
<dbReference type="RefSeq" id="XP_018110364.1">
    <property type="nucleotide sequence ID" value="XM_018254875.2"/>
</dbReference>
<evidence type="ECO:0000256" key="5">
    <source>
        <dbReference type="SAM" id="MobiDB-lite"/>
    </source>
</evidence>
<dbReference type="GO" id="GO:0030198">
    <property type="term" value="P:extracellular matrix organization"/>
    <property type="evidence" value="ECO:0007669"/>
    <property type="project" value="TreeGrafter"/>
</dbReference>
<keyword evidence="4" id="KW-0325">Glycoprotein</keyword>
<dbReference type="PANTHER" id="PTHR46750:SF2">
    <property type="entry name" value="MANSC DOMAIN-CONTAINING PROTEIN 4"/>
    <property type="match status" value="1"/>
</dbReference>
<dbReference type="GeneID" id="108712596"/>
<keyword evidence="6" id="KW-0812">Transmembrane</keyword>
<organism evidence="8 9">
    <name type="scientific">Xenopus laevis</name>
    <name type="common">African clawed frog</name>
    <dbReference type="NCBI Taxonomy" id="8355"/>
    <lineage>
        <taxon>Eukaryota</taxon>
        <taxon>Metazoa</taxon>
        <taxon>Chordata</taxon>
        <taxon>Craniata</taxon>
        <taxon>Vertebrata</taxon>
        <taxon>Euteleostomi</taxon>
        <taxon>Amphibia</taxon>
        <taxon>Batrachia</taxon>
        <taxon>Anura</taxon>
        <taxon>Pipoidea</taxon>
        <taxon>Pipidae</taxon>
        <taxon>Xenopodinae</taxon>
        <taxon>Xenopus</taxon>
        <taxon>Xenopus</taxon>
    </lineage>
</organism>
<evidence type="ECO:0000256" key="2">
    <source>
        <dbReference type="ARBA" id="ARBA00022729"/>
    </source>
</evidence>
<keyword evidence="2 7" id="KW-0732">Signal</keyword>
<feature type="compositionally biased region" description="Polar residues" evidence="5">
    <location>
        <begin position="232"/>
        <end position="256"/>
    </location>
</feature>
<feature type="compositionally biased region" description="Low complexity" evidence="5">
    <location>
        <begin position="173"/>
        <end position="211"/>
    </location>
</feature>
<dbReference type="GO" id="GO:0004867">
    <property type="term" value="F:serine-type endopeptidase inhibitor activity"/>
    <property type="evidence" value="ECO:0007669"/>
    <property type="project" value="TreeGrafter"/>
</dbReference>
<evidence type="ECO:0000313" key="8">
    <source>
        <dbReference type="Proteomes" id="UP000186698"/>
    </source>
</evidence>
<feature type="region of interest" description="Disordered" evidence="5">
    <location>
        <begin position="166"/>
        <end position="306"/>
    </location>
</feature>
<dbReference type="GO" id="GO:0008544">
    <property type="term" value="P:epidermis development"/>
    <property type="evidence" value="ECO:0007669"/>
    <property type="project" value="TreeGrafter"/>
</dbReference>
<reference evidence="9" key="2">
    <citation type="submission" date="2025-08" db="UniProtKB">
        <authorList>
            <consortium name="RefSeq"/>
        </authorList>
    </citation>
    <scope>IDENTIFICATION</scope>
    <source>
        <strain evidence="9">J_2021</strain>
        <tissue evidence="9">Erythrocytes</tissue>
    </source>
</reference>
<evidence type="ECO:0000256" key="7">
    <source>
        <dbReference type="SAM" id="SignalP"/>
    </source>
</evidence>
<dbReference type="GO" id="GO:0060429">
    <property type="term" value="P:epithelium development"/>
    <property type="evidence" value="ECO:0007669"/>
    <property type="project" value="TreeGrafter"/>
</dbReference>
<dbReference type="OrthoDB" id="9447308at2759"/>
<dbReference type="Proteomes" id="UP000186698">
    <property type="component" value="Chromosome 3S"/>
</dbReference>
<dbReference type="GO" id="GO:0005886">
    <property type="term" value="C:plasma membrane"/>
    <property type="evidence" value="ECO:0007669"/>
    <property type="project" value="TreeGrafter"/>
</dbReference>
<keyword evidence="6" id="KW-1133">Transmembrane helix</keyword>
<dbReference type="InterPro" id="IPR011106">
    <property type="entry name" value="MANSC_N"/>
</dbReference>
<protein>
    <submittedName>
        <fullName evidence="9">MANSC domain-containing protein 4 isoform X1</fullName>
    </submittedName>
</protein>
<dbReference type="Pfam" id="PF07502">
    <property type="entry name" value="MANEC"/>
    <property type="match status" value="1"/>
</dbReference>
<dbReference type="KEGG" id="xla:108712596"/>
<evidence type="ECO:0000256" key="3">
    <source>
        <dbReference type="ARBA" id="ARBA00023136"/>
    </source>
</evidence>
<accession>A0A1L8GQW7</accession>
<dbReference type="Bgee" id="108712596">
    <property type="expression patterns" value="Expressed in internal ear and 9 other cell types or tissues"/>
</dbReference>
<reference evidence="8" key="1">
    <citation type="submission" date="2024-06" db="UniProtKB">
        <authorList>
            <consortium name="RefSeq"/>
        </authorList>
    </citation>
    <scope>NUCLEOTIDE SEQUENCE [LARGE SCALE GENOMIC DNA]</scope>
    <source>
        <strain evidence="8">J_2021</strain>
    </source>
</reference>
<evidence type="ECO:0000256" key="4">
    <source>
        <dbReference type="ARBA" id="ARBA00023180"/>
    </source>
</evidence>
<dbReference type="SMART" id="SM00765">
    <property type="entry name" value="MANEC"/>
    <property type="match status" value="1"/>
</dbReference>
<keyword evidence="3 6" id="KW-0472">Membrane</keyword>
<evidence type="ECO:0000313" key="9">
    <source>
        <dbReference type="RefSeq" id="XP_018110364.1"/>
    </source>
</evidence>
<feature type="chain" id="PRO_5043758377" evidence="7">
    <location>
        <begin position="26"/>
        <end position="373"/>
    </location>
</feature>
<dbReference type="STRING" id="8355.A0A1L8GQW7"/>
<name>A0A1L8GQW7_XENLA</name>
<dbReference type="InterPro" id="IPR013980">
    <property type="entry name" value="MANSC_dom"/>
</dbReference>
<proteinExistence type="predicted"/>
<sequence length="373" mass="40292">MAMALSVGCAGFLLLTLLHVPKTLGRSNSLCPQTSFYHDCWIRRFPGLFLNLPVSEQRGAQLLQTEMEPSAQHCSRKCCDQAAPCNLAVSFLDISQGRVSCHLVHCPHPESCILHQKDSAVLYTVTAGIDPDLLVFEKLGQIDLNPRSSMKLHRLNTSGAVVPPVPLPQSFLSSKDPQPAQQSSAPPKSPTESSLPLPTSSHHSIPTSSHRSLPHPPGPGDSIRSFPPTKSPLFTTPCISETTSVSQSKTSSLAETSHSEDPLTSRAPVGQPIPNPHSPAHLDSNKQHVNDTKGHSGKNQSSDAEVEDASGSWLGLWLFPGLVGSSVALLCCCSGIMMLGCCRRRKRGRYRPGQVADDRRGSLIRFALLKEKE</sequence>
<dbReference type="PROSITE" id="PS50986">
    <property type="entry name" value="MANSC"/>
    <property type="match status" value="1"/>
</dbReference>
<feature type="signal peptide" evidence="7">
    <location>
        <begin position="1"/>
        <end position="25"/>
    </location>
</feature>
<dbReference type="AlphaFoldDB" id="A0A1L8GQW7"/>
<comment type="subcellular location">
    <subcellularLocation>
        <location evidence="1">Membrane</location>
    </subcellularLocation>
</comment>
<gene>
    <name evidence="9" type="primary">LOC108712596</name>
</gene>
<evidence type="ECO:0000256" key="1">
    <source>
        <dbReference type="ARBA" id="ARBA00004370"/>
    </source>
</evidence>
<feature type="transmembrane region" description="Helical" evidence="6">
    <location>
        <begin position="317"/>
        <end position="341"/>
    </location>
</feature>
<dbReference type="OMA" id="IHDNINC"/>
<dbReference type="PaxDb" id="8355-A0A1L8GQW7"/>
<evidence type="ECO:0000256" key="6">
    <source>
        <dbReference type="SAM" id="Phobius"/>
    </source>
</evidence>